<dbReference type="AlphaFoldDB" id="A0A1I6CRF3"/>
<protein>
    <submittedName>
        <fullName evidence="2">SCP-2 sterol transfer family protein</fullName>
    </submittedName>
</protein>
<evidence type="ECO:0000259" key="1">
    <source>
        <dbReference type="Pfam" id="PF02036"/>
    </source>
</evidence>
<keyword evidence="3" id="KW-1185">Reference proteome</keyword>
<dbReference type="InterPro" id="IPR036527">
    <property type="entry name" value="SCP2_sterol-bd_dom_sf"/>
</dbReference>
<feature type="domain" description="SCP2" evidence="1">
    <location>
        <begin position="11"/>
        <end position="105"/>
    </location>
</feature>
<dbReference type="SUPFAM" id="SSF55718">
    <property type="entry name" value="SCP-like"/>
    <property type="match status" value="1"/>
</dbReference>
<dbReference type="Gene3D" id="3.30.1050.10">
    <property type="entry name" value="SCP2 sterol-binding domain"/>
    <property type="match status" value="1"/>
</dbReference>
<reference evidence="3" key="1">
    <citation type="submission" date="2016-10" db="EMBL/GenBank/DDBJ databases">
        <authorList>
            <person name="Varghese N."/>
            <person name="Submissions S."/>
        </authorList>
    </citation>
    <scope>NUCLEOTIDE SEQUENCE [LARGE SCALE GENOMIC DNA]</scope>
    <source>
        <strain evidence="3">DSM 3669</strain>
    </source>
</reference>
<evidence type="ECO:0000313" key="2">
    <source>
        <dbReference type="EMBL" id="SFQ95722.1"/>
    </source>
</evidence>
<accession>A0A1I6CRF3</accession>
<gene>
    <name evidence="2" type="ORF">SAMN05660706_101239</name>
</gene>
<dbReference type="InterPro" id="IPR003033">
    <property type="entry name" value="SCP2_sterol-bd_dom"/>
</dbReference>
<dbReference type="Proteomes" id="UP000199584">
    <property type="component" value="Unassembled WGS sequence"/>
</dbReference>
<dbReference type="EMBL" id="FOYM01000001">
    <property type="protein sequence ID" value="SFQ95722.1"/>
    <property type="molecule type" value="Genomic_DNA"/>
</dbReference>
<dbReference type="Pfam" id="PF02036">
    <property type="entry name" value="SCP2"/>
    <property type="match status" value="1"/>
</dbReference>
<dbReference type="STRING" id="39060.SAMN05660706_101239"/>
<name>A0A1I6CRF3_9FIRM</name>
<dbReference type="RefSeq" id="WP_245779590.1">
    <property type="nucleotide sequence ID" value="NZ_FOYM01000001.1"/>
</dbReference>
<organism evidence="2 3">
    <name type="scientific">Desulfoscipio geothermicus DSM 3669</name>
    <dbReference type="NCBI Taxonomy" id="1121426"/>
    <lineage>
        <taxon>Bacteria</taxon>
        <taxon>Bacillati</taxon>
        <taxon>Bacillota</taxon>
        <taxon>Clostridia</taxon>
        <taxon>Eubacteriales</taxon>
        <taxon>Desulfallaceae</taxon>
        <taxon>Desulfoscipio</taxon>
    </lineage>
</organism>
<dbReference type="PANTHER" id="PTHR10094">
    <property type="entry name" value="STEROL CARRIER PROTEIN 2 SCP-2 FAMILY PROTEIN"/>
    <property type="match status" value="1"/>
</dbReference>
<proteinExistence type="predicted"/>
<sequence length="106" mass="11187">MSLQEIMAGLQQKMNADPTKMAGVTATYQFNLSGDGGGSYNVVFNDGTAQINEGVADNPNIIISMEAADFQDLVSGKLDAMGAFMTGKLKVEGDMSLAMRLQALFG</sequence>
<evidence type="ECO:0000313" key="3">
    <source>
        <dbReference type="Proteomes" id="UP000199584"/>
    </source>
</evidence>
<dbReference type="PANTHER" id="PTHR10094:SF25">
    <property type="entry name" value="SCP2 STEROL-BINDING DOMAIN-CONTAINING PROTEIN 1"/>
    <property type="match status" value="1"/>
</dbReference>
<dbReference type="GO" id="GO:0005829">
    <property type="term" value="C:cytosol"/>
    <property type="evidence" value="ECO:0007669"/>
    <property type="project" value="TreeGrafter"/>
</dbReference>